<evidence type="ECO:0000256" key="3">
    <source>
        <dbReference type="ARBA" id="ARBA00022660"/>
    </source>
</evidence>
<gene>
    <name evidence="8" type="ORF">LENED_003607</name>
</gene>
<keyword evidence="7" id="KW-0472">Membrane</keyword>
<evidence type="ECO:0000256" key="7">
    <source>
        <dbReference type="ARBA" id="ARBA00023136"/>
    </source>
</evidence>
<organism evidence="8 9">
    <name type="scientific">Lentinula edodes</name>
    <name type="common">Shiitake mushroom</name>
    <name type="synonym">Lentinus edodes</name>
    <dbReference type="NCBI Taxonomy" id="5353"/>
    <lineage>
        <taxon>Eukaryota</taxon>
        <taxon>Fungi</taxon>
        <taxon>Dikarya</taxon>
        <taxon>Basidiomycota</taxon>
        <taxon>Agaricomycotina</taxon>
        <taxon>Agaricomycetes</taxon>
        <taxon>Agaricomycetidae</taxon>
        <taxon>Agaricales</taxon>
        <taxon>Marasmiineae</taxon>
        <taxon>Omphalotaceae</taxon>
        <taxon>Lentinula</taxon>
    </lineage>
</organism>
<keyword evidence="8" id="KW-0830">Ubiquinone</keyword>
<sequence>MAIDEEQRAAIKAKLQARDDHIRESWVRAMEARLVREELEKCQRTEGVNGFENCKWLSEKLLEKLNDSRVKGYKHIDDFWNNLSIIASTFHIIFL</sequence>
<dbReference type="STRING" id="5353.A0A1Q3E424"/>
<keyword evidence="3" id="KW-0679">Respiratory chain</keyword>
<keyword evidence="2" id="KW-0813">Transport</keyword>
<evidence type="ECO:0000256" key="2">
    <source>
        <dbReference type="ARBA" id="ARBA00022448"/>
    </source>
</evidence>
<proteinExistence type="predicted"/>
<keyword evidence="6" id="KW-0496">Mitochondrion</keyword>
<dbReference type="GO" id="GO:0005743">
    <property type="term" value="C:mitochondrial inner membrane"/>
    <property type="evidence" value="ECO:0007669"/>
    <property type="project" value="UniProtKB-SubCell"/>
</dbReference>
<comment type="subcellular location">
    <subcellularLocation>
        <location evidence="1">Mitochondrion inner membrane</location>
        <topology evidence="1">Peripheral membrane protein</topology>
        <orientation evidence="1">Matrix side</orientation>
    </subcellularLocation>
</comment>
<dbReference type="EMBL" id="BDGU01000079">
    <property type="protein sequence ID" value="GAW01983.1"/>
    <property type="molecule type" value="Genomic_DNA"/>
</dbReference>
<evidence type="ECO:0000313" key="9">
    <source>
        <dbReference type="Proteomes" id="UP000188533"/>
    </source>
</evidence>
<evidence type="ECO:0000313" key="8">
    <source>
        <dbReference type="EMBL" id="GAW01983.1"/>
    </source>
</evidence>
<keyword evidence="5" id="KW-0249">Electron transport</keyword>
<evidence type="ECO:0000256" key="1">
    <source>
        <dbReference type="ARBA" id="ARBA00004443"/>
    </source>
</evidence>
<comment type="caution">
    <text evidence="8">The sequence shown here is derived from an EMBL/GenBank/DDBJ whole genome shotgun (WGS) entry which is preliminary data.</text>
</comment>
<keyword evidence="9" id="KW-1185">Reference proteome</keyword>
<protein>
    <submittedName>
        <fullName evidence="8">Nadh-ubiquinone oxidoreductase 12 kDa subunit</fullName>
    </submittedName>
</protein>
<dbReference type="AlphaFoldDB" id="A0A1Q3E424"/>
<reference evidence="8 9" key="2">
    <citation type="submission" date="2017-02" db="EMBL/GenBank/DDBJ databases">
        <title>A genome survey and senescence transcriptome analysis in Lentinula edodes.</title>
        <authorList>
            <person name="Sakamoto Y."/>
            <person name="Nakade K."/>
            <person name="Sato S."/>
            <person name="Yoshida Y."/>
            <person name="Miyazaki K."/>
            <person name="Natsume S."/>
            <person name="Konno N."/>
        </authorList>
    </citation>
    <scope>NUCLEOTIDE SEQUENCE [LARGE SCALE GENOMIC DNA]</scope>
    <source>
        <strain evidence="8 9">NBRC 111202</strain>
    </source>
</reference>
<dbReference type="InterPro" id="IPR039993">
    <property type="entry name" value="NDUFB10"/>
</dbReference>
<evidence type="ECO:0000256" key="5">
    <source>
        <dbReference type="ARBA" id="ARBA00022982"/>
    </source>
</evidence>
<keyword evidence="4" id="KW-0999">Mitochondrion inner membrane</keyword>
<reference evidence="8 9" key="1">
    <citation type="submission" date="2016-08" db="EMBL/GenBank/DDBJ databases">
        <authorList>
            <consortium name="Lentinula edodes genome sequencing consortium"/>
            <person name="Sakamoto Y."/>
            <person name="Nakade K."/>
            <person name="Sato S."/>
            <person name="Yoshida Y."/>
            <person name="Miyazaki K."/>
            <person name="Natsume S."/>
            <person name="Konno N."/>
        </authorList>
    </citation>
    <scope>NUCLEOTIDE SEQUENCE [LARGE SCALE GENOMIC DNA]</scope>
    <source>
        <strain evidence="8 9">NBRC 111202</strain>
    </source>
</reference>
<dbReference type="PANTHER" id="PTHR13094">
    <property type="entry name" value="NADH-UBIQUINONE OXIDOREDUCTASE PDSW SUBUNIT"/>
    <property type="match status" value="1"/>
</dbReference>
<evidence type="ECO:0000256" key="4">
    <source>
        <dbReference type="ARBA" id="ARBA00022792"/>
    </source>
</evidence>
<name>A0A1Q3E424_LENED</name>
<dbReference type="PANTHER" id="PTHR13094:SF1">
    <property type="entry name" value="NADH DEHYDROGENASE [UBIQUINONE] 1 BETA SUBCOMPLEX SUBUNIT 10"/>
    <property type="match status" value="1"/>
</dbReference>
<accession>A0A1Q3E424</accession>
<evidence type="ECO:0000256" key="6">
    <source>
        <dbReference type="ARBA" id="ARBA00023128"/>
    </source>
</evidence>
<dbReference type="Proteomes" id="UP000188533">
    <property type="component" value="Unassembled WGS sequence"/>
</dbReference>